<dbReference type="EMBL" id="JAJAGQ010000004">
    <property type="protein sequence ID" value="KAJ8565521.1"/>
    <property type="molecule type" value="Genomic_DNA"/>
</dbReference>
<reference evidence="3" key="1">
    <citation type="journal article" date="2023" name="Proc. Natl. Acad. Sci. U.S.A.">
        <title>Genomic and structural basis for evolution of tropane alkaloid biosynthesis.</title>
        <authorList>
            <person name="Wanga Y.-J."/>
            <person name="Taina T."/>
            <person name="Yua J.-Y."/>
            <person name="Lia J."/>
            <person name="Xua B."/>
            <person name="Chenc J."/>
            <person name="D'Auriad J.C."/>
            <person name="Huanga J.-P."/>
            <person name="Huanga S.-X."/>
        </authorList>
    </citation>
    <scope>NUCLEOTIDE SEQUENCE [LARGE SCALE GENOMIC DNA]</scope>
    <source>
        <strain evidence="3">cv. KIB-2019</strain>
    </source>
</reference>
<keyword evidence="1" id="KW-0472">Membrane</keyword>
<comment type="caution">
    <text evidence="2">The sequence shown here is derived from an EMBL/GenBank/DDBJ whole genome shotgun (WGS) entry which is preliminary data.</text>
</comment>
<accession>A0A9Q1RP11</accession>
<evidence type="ECO:0000313" key="3">
    <source>
        <dbReference type="Proteomes" id="UP001152561"/>
    </source>
</evidence>
<evidence type="ECO:0000256" key="1">
    <source>
        <dbReference type="SAM" id="Phobius"/>
    </source>
</evidence>
<evidence type="ECO:0000313" key="2">
    <source>
        <dbReference type="EMBL" id="KAJ8565521.1"/>
    </source>
</evidence>
<dbReference type="AlphaFoldDB" id="A0A9Q1RP11"/>
<keyword evidence="1" id="KW-1133">Transmembrane helix</keyword>
<organism evidence="2 3">
    <name type="scientific">Anisodus acutangulus</name>
    <dbReference type="NCBI Taxonomy" id="402998"/>
    <lineage>
        <taxon>Eukaryota</taxon>
        <taxon>Viridiplantae</taxon>
        <taxon>Streptophyta</taxon>
        <taxon>Embryophyta</taxon>
        <taxon>Tracheophyta</taxon>
        <taxon>Spermatophyta</taxon>
        <taxon>Magnoliopsida</taxon>
        <taxon>eudicotyledons</taxon>
        <taxon>Gunneridae</taxon>
        <taxon>Pentapetalae</taxon>
        <taxon>asterids</taxon>
        <taxon>lamiids</taxon>
        <taxon>Solanales</taxon>
        <taxon>Solanaceae</taxon>
        <taxon>Solanoideae</taxon>
        <taxon>Hyoscyameae</taxon>
        <taxon>Anisodus</taxon>
    </lineage>
</organism>
<feature type="transmembrane region" description="Helical" evidence="1">
    <location>
        <begin position="73"/>
        <end position="99"/>
    </location>
</feature>
<proteinExistence type="predicted"/>
<dbReference type="Proteomes" id="UP001152561">
    <property type="component" value="Unassembled WGS sequence"/>
</dbReference>
<name>A0A9Q1RP11_9SOLA</name>
<gene>
    <name evidence="2" type="ORF">K7X08_008097</name>
</gene>
<keyword evidence="1" id="KW-0812">Transmembrane</keyword>
<protein>
    <submittedName>
        <fullName evidence="2">Uncharacterized protein</fullName>
    </submittedName>
</protein>
<sequence>MSSRFIFKLKMKIRLRVPYTVSLLQQRPKSGLCTNSPSWALLLLNCNPIVKFALLTTNCMNLFLATNCTLQPLISLLTMFALLITLCGFHQLTLISMILPSNHPHNVSLYDSSFHGLQRPCLHHQKTCGMEMHVRSSVTDFSLHSRP</sequence>
<keyword evidence="3" id="KW-1185">Reference proteome</keyword>